<dbReference type="InterPro" id="IPR020846">
    <property type="entry name" value="MFS_dom"/>
</dbReference>
<dbReference type="EMBL" id="SHKW01000001">
    <property type="protein sequence ID" value="RZU40795.1"/>
    <property type="molecule type" value="Genomic_DNA"/>
</dbReference>
<feature type="domain" description="Major facilitator superfamily (MFS) profile" evidence="11">
    <location>
        <begin position="24"/>
        <end position="444"/>
    </location>
</feature>
<dbReference type="PANTHER" id="PTHR48020">
    <property type="entry name" value="PROTON MYO-INOSITOL COTRANSPORTER"/>
    <property type="match status" value="1"/>
</dbReference>
<feature type="transmembrane region" description="Helical" evidence="10">
    <location>
        <begin position="353"/>
        <end position="378"/>
    </location>
</feature>
<gene>
    <name evidence="12" type="ORF">BDD14_2278</name>
</gene>
<comment type="similarity">
    <text evidence="2 9">Belongs to the major facilitator superfamily. Sugar transporter (TC 2.A.1.1) family.</text>
</comment>
<dbReference type="SUPFAM" id="SSF103473">
    <property type="entry name" value="MFS general substrate transporter"/>
    <property type="match status" value="1"/>
</dbReference>
<feature type="transmembrane region" description="Helical" evidence="10">
    <location>
        <begin position="119"/>
        <end position="136"/>
    </location>
</feature>
<evidence type="ECO:0000256" key="6">
    <source>
        <dbReference type="ARBA" id="ARBA00022692"/>
    </source>
</evidence>
<feature type="transmembrane region" description="Helical" evidence="10">
    <location>
        <begin position="390"/>
        <end position="412"/>
    </location>
</feature>
<evidence type="ECO:0000256" key="9">
    <source>
        <dbReference type="RuleBase" id="RU003346"/>
    </source>
</evidence>
<organism evidence="12 13">
    <name type="scientific">Edaphobacter modestus</name>
    <dbReference type="NCBI Taxonomy" id="388466"/>
    <lineage>
        <taxon>Bacteria</taxon>
        <taxon>Pseudomonadati</taxon>
        <taxon>Acidobacteriota</taxon>
        <taxon>Terriglobia</taxon>
        <taxon>Terriglobales</taxon>
        <taxon>Acidobacteriaceae</taxon>
        <taxon>Edaphobacter</taxon>
    </lineage>
</organism>
<dbReference type="PANTHER" id="PTHR48020:SF12">
    <property type="entry name" value="PROTON MYO-INOSITOL COTRANSPORTER"/>
    <property type="match status" value="1"/>
</dbReference>
<feature type="transmembrane region" description="Helical" evidence="10">
    <location>
        <begin position="62"/>
        <end position="79"/>
    </location>
</feature>
<keyword evidence="3 9" id="KW-0813">Transport</keyword>
<comment type="caution">
    <text evidence="12">The sequence shown here is derived from an EMBL/GenBank/DDBJ whole genome shotgun (WGS) entry which is preliminary data.</text>
</comment>
<sequence>MSGIEPTTRSQRSGTSNSAYVWFVASVAAASGFLFGFDTAVINGALVFLKVHFGLTSFQTEIAASSLLLGCLVGAGAAGKCSDLFGRRKSLMGAALLFAVSALGSALAVSFVFFACMRGFGGLAIGLASALTPVYISEVAPPESRGRLVSLNQLAIVTGILVAYLSNWQLAGLGSTSWRWMFGVAAFPSVGFLVGLFYIPESPRWLVANNQREAGYAVLEKIAGPHGVQAEMNAIELAISEEGGGAGELFSEQMRPRLLIAIALAVLEQICGINTVLYYGALIFAQQFHGQSMKLAIGVNVVVGLVNLIFTIVAMFFIDRWGRRLLFLVATAGMAISLTVLAASFKLGPGGQYLIFGCILAYIAFFAVGLGPGVWVYIAEIFPTRVRGQATSIATMALWSACLVVTLTFLSIVDSMGLSGAFALYALLSLITFVFIWKWIPETRGKSLEQIQHYWSQR</sequence>
<evidence type="ECO:0000313" key="12">
    <source>
        <dbReference type="EMBL" id="RZU40795.1"/>
    </source>
</evidence>
<keyword evidence="8 10" id="KW-0472">Membrane</keyword>
<dbReference type="PRINTS" id="PR00171">
    <property type="entry name" value="SUGRTRNSPORT"/>
</dbReference>
<feature type="transmembrane region" description="Helical" evidence="10">
    <location>
        <begin position="178"/>
        <end position="199"/>
    </location>
</feature>
<dbReference type="PROSITE" id="PS50850">
    <property type="entry name" value="MFS"/>
    <property type="match status" value="1"/>
</dbReference>
<keyword evidence="5" id="KW-0762">Sugar transport</keyword>
<keyword evidence="6 10" id="KW-0812">Transmembrane</keyword>
<feature type="transmembrane region" description="Helical" evidence="10">
    <location>
        <begin position="297"/>
        <end position="318"/>
    </location>
</feature>
<dbReference type="InterPro" id="IPR003663">
    <property type="entry name" value="Sugar/inositol_transpt"/>
</dbReference>
<dbReference type="GO" id="GO:0005886">
    <property type="term" value="C:plasma membrane"/>
    <property type="evidence" value="ECO:0007669"/>
    <property type="project" value="UniProtKB-SubCell"/>
</dbReference>
<keyword evidence="4" id="KW-1003">Cell membrane</keyword>
<keyword evidence="13" id="KW-1185">Reference proteome</keyword>
<evidence type="ECO:0000256" key="3">
    <source>
        <dbReference type="ARBA" id="ARBA00022448"/>
    </source>
</evidence>
<feature type="transmembrane region" description="Helical" evidence="10">
    <location>
        <begin position="20"/>
        <end position="42"/>
    </location>
</feature>
<dbReference type="AlphaFoldDB" id="A0A4Q7YUX3"/>
<evidence type="ECO:0000256" key="10">
    <source>
        <dbReference type="SAM" id="Phobius"/>
    </source>
</evidence>
<dbReference type="OrthoDB" id="9783823at2"/>
<evidence type="ECO:0000256" key="1">
    <source>
        <dbReference type="ARBA" id="ARBA00004651"/>
    </source>
</evidence>
<protein>
    <submittedName>
        <fullName evidence="12">SP family arabinose:H+ symporter-like MFS transporter</fullName>
    </submittedName>
</protein>
<keyword evidence="7 10" id="KW-1133">Transmembrane helix</keyword>
<comment type="subcellular location">
    <subcellularLocation>
        <location evidence="1">Cell membrane</location>
        <topology evidence="1">Multi-pass membrane protein</topology>
    </subcellularLocation>
</comment>
<dbReference type="Pfam" id="PF00083">
    <property type="entry name" value="Sugar_tr"/>
    <property type="match status" value="1"/>
</dbReference>
<dbReference type="InterPro" id="IPR005828">
    <property type="entry name" value="MFS_sugar_transport-like"/>
</dbReference>
<dbReference type="PROSITE" id="PS00216">
    <property type="entry name" value="SUGAR_TRANSPORT_1"/>
    <property type="match status" value="2"/>
</dbReference>
<name>A0A4Q7YUX3_9BACT</name>
<evidence type="ECO:0000256" key="5">
    <source>
        <dbReference type="ARBA" id="ARBA00022597"/>
    </source>
</evidence>
<dbReference type="InterPro" id="IPR005829">
    <property type="entry name" value="Sugar_transporter_CS"/>
</dbReference>
<feature type="transmembrane region" description="Helical" evidence="10">
    <location>
        <begin position="325"/>
        <end position="347"/>
    </location>
</feature>
<evidence type="ECO:0000256" key="2">
    <source>
        <dbReference type="ARBA" id="ARBA00010992"/>
    </source>
</evidence>
<dbReference type="PROSITE" id="PS00217">
    <property type="entry name" value="SUGAR_TRANSPORT_2"/>
    <property type="match status" value="1"/>
</dbReference>
<evidence type="ECO:0000256" key="7">
    <source>
        <dbReference type="ARBA" id="ARBA00022989"/>
    </source>
</evidence>
<evidence type="ECO:0000313" key="13">
    <source>
        <dbReference type="Proteomes" id="UP000292958"/>
    </source>
</evidence>
<dbReference type="FunFam" id="1.20.1250.20:FF:000218">
    <property type="entry name" value="facilitated trehalose transporter Tret1"/>
    <property type="match status" value="1"/>
</dbReference>
<evidence type="ECO:0000259" key="11">
    <source>
        <dbReference type="PROSITE" id="PS50850"/>
    </source>
</evidence>
<accession>A0A4Q7YUX3</accession>
<dbReference type="InterPro" id="IPR036259">
    <property type="entry name" value="MFS_trans_sf"/>
</dbReference>
<dbReference type="NCBIfam" id="TIGR00879">
    <property type="entry name" value="SP"/>
    <property type="match status" value="1"/>
</dbReference>
<dbReference type="GO" id="GO:0022857">
    <property type="term" value="F:transmembrane transporter activity"/>
    <property type="evidence" value="ECO:0007669"/>
    <property type="project" value="InterPro"/>
</dbReference>
<evidence type="ECO:0000256" key="8">
    <source>
        <dbReference type="ARBA" id="ARBA00023136"/>
    </source>
</evidence>
<dbReference type="RefSeq" id="WP_130418818.1">
    <property type="nucleotide sequence ID" value="NZ_SHKW01000001.1"/>
</dbReference>
<evidence type="ECO:0000256" key="4">
    <source>
        <dbReference type="ARBA" id="ARBA00022475"/>
    </source>
</evidence>
<dbReference type="InterPro" id="IPR050814">
    <property type="entry name" value="Myo-inositol_Transporter"/>
</dbReference>
<proteinExistence type="inferred from homology"/>
<feature type="transmembrane region" description="Helical" evidence="10">
    <location>
        <begin position="148"/>
        <end position="166"/>
    </location>
</feature>
<feature type="transmembrane region" description="Helical" evidence="10">
    <location>
        <begin position="258"/>
        <end position="285"/>
    </location>
</feature>
<feature type="transmembrane region" description="Helical" evidence="10">
    <location>
        <begin position="418"/>
        <end position="440"/>
    </location>
</feature>
<dbReference type="Proteomes" id="UP000292958">
    <property type="component" value="Unassembled WGS sequence"/>
</dbReference>
<reference evidence="12 13" key="1">
    <citation type="submission" date="2019-02" db="EMBL/GenBank/DDBJ databases">
        <title>Genomic Encyclopedia of Archaeal and Bacterial Type Strains, Phase II (KMG-II): from individual species to whole genera.</title>
        <authorList>
            <person name="Goeker M."/>
        </authorList>
    </citation>
    <scope>NUCLEOTIDE SEQUENCE [LARGE SCALE GENOMIC DNA]</scope>
    <source>
        <strain evidence="12 13">DSM 18101</strain>
    </source>
</reference>
<dbReference type="Gene3D" id="1.20.1250.20">
    <property type="entry name" value="MFS general substrate transporter like domains"/>
    <property type="match status" value="1"/>
</dbReference>
<feature type="transmembrane region" description="Helical" evidence="10">
    <location>
        <begin position="91"/>
        <end position="113"/>
    </location>
</feature>